<dbReference type="InterPro" id="IPR013815">
    <property type="entry name" value="ATP_grasp_subdomain_1"/>
</dbReference>
<dbReference type="HAMAP" id="MF_00138">
    <property type="entry name" value="GARS"/>
    <property type="match status" value="1"/>
</dbReference>
<dbReference type="PROSITE" id="PS50975">
    <property type="entry name" value="ATP_GRASP"/>
    <property type="match status" value="1"/>
</dbReference>
<evidence type="ECO:0000256" key="1">
    <source>
        <dbReference type="ARBA" id="ARBA00005174"/>
    </source>
</evidence>
<keyword evidence="8" id="KW-0464">Manganese</keyword>
<dbReference type="UniPathway" id="UPA00074">
    <property type="reaction ID" value="UER00125"/>
</dbReference>
<dbReference type="InterPro" id="IPR000115">
    <property type="entry name" value="PRibGlycinamide_synth"/>
</dbReference>
<dbReference type="InterPro" id="IPR037123">
    <property type="entry name" value="PRibGlycinamide_synth_C_sf"/>
</dbReference>
<dbReference type="SMART" id="SM01210">
    <property type="entry name" value="GARS_C"/>
    <property type="match status" value="1"/>
</dbReference>
<sequence length="435" mass="45764">MPTKDTPINILLIGGGGREHALAAAIARSPRLDTLYITHPQNPGLASLGTPADVPVLPKELYRLEQWCDHHQIGLVVIGPEAPLAAGFADALATPTRLVFGPTKAGAMLEADKAWCKALLREAMVPTAEGRVFTNAEAALAYTSSRAQPPVIKASGLAAGKGVVLPGSTPEACEVVRSIMIDRIFGDAGKKIIVEDRLTGREVSVLAITDGRSILMLPPCQDHKRLLDGDHGPNTGGMGAFCPSEAIDPATMAIIEREILVPTVDALKREGIDYRGVLYAGLMLTPSGPKVLEYNVRFGDPECQPLMVRLQSDIVELMQAACTRSLDRLEVEWDARPAVCVVLASEGYPAKPVTGQVITGLESAEAMEGVTIFHAGTAKNSQGELVTAGGRVLSVVGQGETIAEARSRAYAACGAIDFPGKQLRTDIAGGVAASV</sequence>
<comment type="pathway">
    <text evidence="1">Purine metabolism; IMP biosynthesis via de novo pathway; N(1)-(5-phospho-D-ribosyl)glycinamide from 5-phospho-alpha-D-ribose 1-diphosphate: step 2/2.</text>
</comment>
<dbReference type="Gene3D" id="3.30.470.20">
    <property type="entry name" value="ATP-grasp fold, B domain"/>
    <property type="match status" value="1"/>
</dbReference>
<accession>A0A3B1DNX3</accession>
<dbReference type="GO" id="GO:0006189">
    <property type="term" value="P:'de novo' IMP biosynthetic process"/>
    <property type="evidence" value="ECO:0007669"/>
    <property type="project" value="UniProtKB-UniPathway"/>
</dbReference>
<dbReference type="GO" id="GO:0004637">
    <property type="term" value="F:phosphoribosylamine-glycine ligase activity"/>
    <property type="evidence" value="ECO:0007669"/>
    <property type="project" value="UniProtKB-EC"/>
</dbReference>
<organism evidence="13">
    <name type="scientific">hydrothermal vent metagenome</name>
    <dbReference type="NCBI Taxonomy" id="652676"/>
    <lineage>
        <taxon>unclassified sequences</taxon>
        <taxon>metagenomes</taxon>
        <taxon>ecological metagenomes</taxon>
    </lineage>
</organism>
<proteinExistence type="inferred from homology"/>
<dbReference type="AlphaFoldDB" id="A0A3B1DNX3"/>
<dbReference type="InterPro" id="IPR011054">
    <property type="entry name" value="Rudment_hybrid_motif"/>
</dbReference>
<keyword evidence="6" id="KW-0658">Purine biosynthesis</keyword>
<dbReference type="Pfam" id="PF02844">
    <property type="entry name" value="GARS_N"/>
    <property type="match status" value="1"/>
</dbReference>
<gene>
    <name evidence="13" type="ORF">MNBD_PLANCTO03-1501</name>
</gene>
<evidence type="ECO:0000256" key="3">
    <source>
        <dbReference type="ARBA" id="ARBA00022598"/>
    </source>
</evidence>
<dbReference type="PROSITE" id="PS00184">
    <property type="entry name" value="GARS"/>
    <property type="match status" value="1"/>
</dbReference>
<dbReference type="SMART" id="SM01209">
    <property type="entry name" value="GARS_A"/>
    <property type="match status" value="1"/>
</dbReference>
<dbReference type="PANTHER" id="PTHR43472">
    <property type="entry name" value="PHOSPHORIBOSYLAMINE--GLYCINE LIGASE"/>
    <property type="match status" value="1"/>
</dbReference>
<keyword evidence="4" id="KW-0479">Metal-binding</keyword>
<dbReference type="SUPFAM" id="SSF51246">
    <property type="entry name" value="Rudiment single hybrid motif"/>
    <property type="match status" value="1"/>
</dbReference>
<evidence type="ECO:0000256" key="4">
    <source>
        <dbReference type="ARBA" id="ARBA00022723"/>
    </source>
</evidence>
<dbReference type="InterPro" id="IPR020562">
    <property type="entry name" value="PRibGlycinamide_synth_N"/>
</dbReference>
<comment type="similarity">
    <text evidence="9">Belongs to the GARS family.</text>
</comment>
<evidence type="ECO:0000256" key="5">
    <source>
        <dbReference type="ARBA" id="ARBA00022741"/>
    </source>
</evidence>
<evidence type="ECO:0000256" key="2">
    <source>
        <dbReference type="ARBA" id="ARBA00013255"/>
    </source>
</evidence>
<dbReference type="GO" id="GO:0046872">
    <property type="term" value="F:metal ion binding"/>
    <property type="evidence" value="ECO:0007669"/>
    <property type="project" value="UniProtKB-KW"/>
</dbReference>
<dbReference type="EMBL" id="UOGK01000118">
    <property type="protein sequence ID" value="VAX37758.1"/>
    <property type="molecule type" value="Genomic_DNA"/>
</dbReference>
<keyword evidence="5" id="KW-0547">Nucleotide-binding</keyword>
<dbReference type="EC" id="6.3.4.13" evidence="2"/>
<evidence type="ECO:0000256" key="8">
    <source>
        <dbReference type="ARBA" id="ARBA00023211"/>
    </source>
</evidence>
<dbReference type="Gene3D" id="3.30.1490.20">
    <property type="entry name" value="ATP-grasp fold, A domain"/>
    <property type="match status" value="1"/>
</dbReference>
<dbReference type="InterPro" id="IPR020559">
    <property type="entry name" value="PRibGlycinamide_synth_CS"/>
</dbReference>
<evidence type="ECO:0000256" key="7">
    <source>
        <dbReference type="ARBA" id="ARBA00022840"/>
    </source>
</evidence>
<dbReference type="NCBIfam" id="TIGR00877">
    <property type="entry name" value="purD"/>
    <property type="match status" value="1"/>
</dbReference>
<dbReference type="SUPFAM" id="SSF52440">
    <property type="entry name" value="PreATP-grasp domain"/>
    <property type="match status" value="1"/>
</dbReference>
<evidence type="ECO:0000256" key="11">
    <source>
        <dbReference type="ARBA" id="ARBA00042864"/>
    </source>
</evidence>
<dbReference type="FunFam" id="3.30.470.20:FF:000018">
    <property type="entry name" value="Trifunctional purine biosynthetic protein adenosine-3"/>
    <property type="match status" value="1"/>
</dbReference>
<dbReference type="Pfam" id="PF02843">
    <property type="entry name" value="GARS_C"/>
    <property type="match status" value="1"/>
</dbReference>
<evidence type="ECO:0000256" key="9">
    <source>
        <dbReference type="ARBA" id="ARBA00038345"/>
    </source>
</evidence>
<dbReference type="GO" id="GO:0005524">
    <property type="term" value="F:ATP binding"/>
    <property type="evidence" value="ECO:0007669"/>
    <property type="project" value="UniProtKB-KW"/>
</dbReference>
<dbReference type="Gene3D" id="3.90.600.10">
    <property type="entry name" value="Phosphoribosylglycinamide synthetase, C-terminal domain"/>
    <property type="match status" value="1"/>
</dbReference>
<dbReference type="SUPFAM" id="SSF56059">
    <property type="entry name" value="Glutathione synthetase ATP-binding domain-like"/>
    <property type="match status" value="1"/>
</dbReference>
<dbReference type="InterPro" id="IPR020561">
    <property type="entry name" value="PRibGlycinamid_synth_ATP-grasp"/>
</dbReference>
<name>A0A3B1DNX3_9ZZZZ</name>
<feature type="domain" description="ATP-grasp" evidence="12">
    <location>
        <begin position="117"/>
        <end position="323"/>
    </location>
</feature>
<dbReference type="InterPro" id="IPR020560">
    <property type="entry name" value="PRibGlycinamide_synth_C-dom"/>
</dbReference>
<dbReference type="Pfam" id="PF01071">
    <property type="entry name" value="GARS_A"/>
    <property type="match status" value="1"/>
</dbReference>
<reference evidence="13" key="1">
    <citation type="submission" date="2018-06" db="EMBL/GenBank/DDBJ databases">
        <authorList>
            <person name="Zhirakovskaya E."/>
        </authorList>
    </citation>
    <scope>NUCLEOTIDE SEQUENCE</scope>
</reference>
<evidence type="ECO:0000313" key="13">
    <source>
        <dbReference type="EMBL" id="VAX37758.1"/>
    </source>
</evidence>
<dbReference type="InterPro" id="IPR011761">
    <property type="entry name" value="ATP-grasp"/>
</dbReference>
<dbReference type="PANTHER" id="PTHR43472:SF1">
    <property type="entry name" value="PHOSPHORIBOSYLAMINE--GLYCINE LIGASE, CHLOROPLASTIC"/>
    <property type="match status" value="1"/>
</dbReference>
<keyword evidence="7" id="KW-0067">ATP-binding</keyword>
<protein>
    <recommendedName>
        <fullName evidence="2">phosphoribosylamine--glycine ligase</fullName>
        <ecNumber evidence="2">6.3.4.13</ecNumber>
    </recommendedName>
    <alternativeName>
        <fullName evidence="10">Glycinamide ribonucleotide synthetase</fullName>
    </alternativeName>
    <alternativeName>
        <fullName evidence="11">Phosphoribosylglycinamide synthetase</fullName>
    </alternativeName>
</protein>
<evidence type="ECO:0000256" key="10">
    <source>
        <dbReference type="ARBA" id="ARBA00042242"/>
    </source>
</evidence>
<dbReference type="InterPro" id="IPR016185">
    <property type="entry name" value="PreATP-grasp_dom_sf"/>
</dbReference>
<dbReference type="GO" id="GO:0009113">
    <property type="term" value="P:purine nucleobase biosynthetic process"/>
    <property type="evidence" value="ECO:0007669"/>
    <property type="project" value="InterPro"/>
</dbReference>
<evidence type="ECO:0000259" key="12">
    <source>
        <dbReference type="PROSITE" id="PS50975"/>
    </source>
</evidence>
<evidence type="ECO:0000256" key="6">
    <source>
        <dbReference type="ARBA" id="ARBA00022755"/>
    </source>
</evidence>
<keyword evidence="3 13" id="KW-0436">Ligase</keyword>
<dbReference type="Gene3D" id="3.40.50.20">
    <property type="match status" value="1"/>
</dbReference>